<feature type="domain" description="GGDEF" evidence="3">
    <location>
        <begin position="522"/>
        <end position="656"/>
    </location>
</feature>
<keyword evidence="5" id="KW-1185">Reference proteome</keyword>
<feature type="transmembrane region" description="Helical" evidence="1">
    <location>
        <begin position="136"/>
        <end position="161"/>
    </location>
</feature>
<dbReference type="PROSITE" id="PS50887">
    <property type="entry name" value="GGDEF"/>
    <property type="match status" value="1"/>
</dbReference>
<dbReference type="Pfam" id="PF00563">
    <property type="entry name" value="EAL"/>
    <property type="match status" value="1"/>
</dbReference>
<proteinExistence type="predicted"/>
<gene>
    <name evidence="4" type="ORF">CWI69_00425</name>
</gene>
<dbReference type="Gene3D" id="3.30.70.270">
    <property type="match status" value="1"/>
</dbReference>
<dbReference type="InterPro" id="IPR001633">
    <property type="entry name" value="EAL_dom"/>
</dbReference>
<feature type="transmembrane region" description="Helical" evidence="1">
    <location>
        <begin position="75"/>
        <end position="94"/>
    </location>
</feature>
<dbReference type="RefSeq" id="WP_126760912.1">
    <property type="nucleotide sequence ID" value="NZ_JBHLTZ010000004.1"/>
</dbReference>
<feature type="transmembrane region" description="Helical" evidence="1">
    <location>
        <begin position="204"/>
        <end position="224"/>
    </location>
</feature>
<evidence type="ECO:0000259" key="3">
    <source>
        <dbReference type="PROSITE" id="PS50887"/>
    </source>
</evidence>
<accession>A0A432XZD8</accession>
<dbReference type="OrthoDB" id="6231285at2"/>
<feature type="transmembrane region" description="Helical" evidence="1">
    <location>
        <begin position="173"/>
        <end position="192"/>
    </location>
</feature>
<dbReference type="InterPro" id="IPR035919">
    <property type="entry name" value="EAL_sf"/>
</dbReference>
<dbReference type="SUPFAM" id="SSF55073">
    <property type="entry name" value="Nucleotide cyclase"/>
    <property type="match status" value="1"/>
</dbReference>
<dbReference type="SMART" id="SM00267">
    <property type="entry name" value="GGDEF"/>
    <property type="match status" value="1"/>
</dbReference>
<dbReference type="PANTHER" id="PTHR44757">
    <property type="entry name" value="DIGUANYLATE CYCLASE DGCP"/>
    <property type="match status" value="1"/>
</dbReference>
<dbReference type="CDD" id="cd01949">
    <property type="entry name" value="GGDEF"/>
    <property type="match status" value="1"/>
</dbReference>
<comment type="caution">
    <text evidence="4">The sequence shown here is derived from an EMBL/GenBank/DDBJ whole genome shotgun (WGS) entry which is preliminary data.</text>
</comment>
<evidence type="ECO:0000256" key="1">
    <source>
        <dbReference type="SAM" id="Phobius"/>
    </source>
</evidence>
<organism evidence="4 5">
    <name type="scientific">Pseudidiomarina halophila</name>
    <dbReference type="NCBI Taxonomy" id="1449799"/>
    <lineage>
        <taxon>Bacteria</taxon>
        <taxon>Pseudomonadati</taxon>
        <taxon>Pseudomonadota</taxon>
        <taxon>Gammaproteobacteria</taxon>
        <taxon>Alteromonadales</taxon>
        <taxon>Idiomarinaceae</taxon>
        <taxon>Pseudidiomarina</taxon>
    </lineage>
</organism>
<dbReference type="Proteomes" id="UP000287198">
    <property type="component" value="Unassembled WGS sequence"/>
</dbReference>
<dbReference type="PROSITE" id="PS50883">
    <property type="entry name" value="EAL"/>
    <property type="match status" value="1"/>
</dbReference>
<dbReference type="PANTHER" id="PTHR44757:SF2">
    <property type="entry name" value="BIOFILM ARCHITECTURE MAINTENANCE PROTEIN MBAA"/>
    <property type="match status" value="1"/>
</dbReference>
<dbReference type="Pfam" id="PF00990">
    <property type="entry name" value="GGDEF"/>
    <property type="match status" value="1"/>
</dbReference>
<keyword evidence="1" id="KW-0472">Membrane</keyword>
<keyword evidence="1" id="KW-0812">Transmembrane</keyword>
<keyword evidence="1" id="KW-1133">Transmembrane helix</keyword>
<sequence length="910" mass="102160">MNIINTDLQARAVLQLVTATALFFAGALIFGYRLLEPTQQLLYHSISSSFQVMMIAIGASVLLRSYKRDRVNYRRLSSLLGGIAVLAVIDGSMGSLFDSFDAQIPPYVYLIFLPLTLSLIPIFPPADQRRAWQQEVIKISAGYALLVASLSFGVLLLHLILKSPILAKHPTGSLVICVAGILAGVAIYSVSYRGRRPLPKLSAASARFTSLAVFLVLAFGIGMFHTEMSDLKIQGDRTIKQLRDSRIALGETHIKLFQRLGERWELYPYAAHSRLMEVDINAYLQHIEALEALLLVSPDNEVVFERLKPSRSSYMDEVMTDPVVREALEKNPQVPEIVVPMFAVDELSAKIIVRVGVDFVESPGEIDTGVYSLLAILDVRAMLNSSLVSAVETDIETYTEVMPGIWMDRSGFWVSETTRNYLEETAIRLELGTMDMYYSRGVPVMAYLYQLDNLQETSNLQMLIVVGGIGLVLLVVLAVERNVTLEVQGRQLFYQAHHDALTGLMNRSSIEAYIGRHFHDSQDVTVLFIDLDGFTLINDSLGLHVGDAILVQLAERLQGQQPRRSELARFASDEFIMVLQGAVNFPERVSTLAEDIMLTVAQPYLIDEHKIYLTASVGVAHQTGDVRTPLELIQRADMAMHQAKRLGYNHVQEYDKSMAQRLLSTTAMRSSLQEAIEQDELELHYQPIVRCNDQRAIQVEALLRWQQADGSYIPPSEFIPLAEMTGQIVPLSEWVFRRACQDAVKLQQRESKFRMSVNVSALHFNRANFVDFVLHTLAETGCHAQWLELELTESILLEGTQYAIERLQRLRQHGLTIALDDFGTGFSSLSYLKRLPIDTVKIDRSFIAGIRHHKSDRVLIDSVIKIAQSLDFAVLAEGIETPQQAEFVTDLGCNYMQGYYFGRPVPLKNL</sequence>
<dbReference type="InterPro" id="IPR043128">
    <property type="entry name" value="Rev_trsase/Diguanyl_cyclase"/>
</dbReference>
<dbReference type="InterPro" id="IPR052155">
    <property type="entry name" value="Biofilm_reg_signaling"/>
</dbReference>
<dbReference type="InterPro" id="IPR029787">
    <property type="entry name" value="Nucleotide_cyclase"/>
</dbReference>
<evidence type="ECO:0008006" key="6">
    <source>
        <dbReference type="Google" id="ProtNLM"/>
    </source>
</evidence>
<evidence type="ECO:0000259" key="2">
    <source>
        <dbReference type="PROSITE" id="PS50883"/>
    </source>
</evidence>
<protein>
    <recommendedName>
        <fullName evidence="6">Bifunctional diguanylate cyclase/phosphodiesterase</fullName>
    </recommendedName>
</protein>
<dbReference type="EMBL" id="PIPW01000001">
    <property type="protein sequence ID" value="RUO53941.1"/>
    <property type="molecule type" value="Genomic_DNA"/>
</dbReference>
<dbReference type="SUPFAM" id="SSF141868">
    <property type="entry name" value="EAL domain-like"/>
    <property type="match status" value="1"/>
</dbReference>
<evidence type="ECO:0000313" key="5">
    <source>
        <dbReference type="Proteomes" id="UP000287198"/>
    </source>
</evidence>
<dbReference type="CDD" id="cd01948">
    <property type="entry name" value="EAL"/>
    <property type="match status" value="1"/>
</dbReference>
<dbReference type="SMART" id="SM00052">
    <property type="entry name" value="EAL"/>
    <property type="match status" value="1"/>
</dbReference>
<dbReference type="Gene3D" id="3.20.20.450">
    <property type="entry name" value="EAL domain"/>
    <property type="match status" value="1"/>
</dbReference>
<feature type="transmembrane region" description="Helical" evidence="1">
    <location>
        <begin position="12"/>
        <end position="35"/>
    </location>
</feature>
<name>A0A432XZD8_9GAMM</name>
<dbReference type="InterPro" id="IPR000160">
    <property type="entry name" value="GGDEF_dom"/>
</dbReference>
<dbReference type="AlphaFoldDB" id="A0A432XZD8"/>
<evidence type="ECO:0000313" key="4">
    <source>
        <dbReference type="EMBL" id="RUO53941.1"/>
    </source>
</evidence>
<dbReference type="NCBIfam" id="TIGR00254">
    <property type="entry name" value="GGDEF"/>
    <property type="match status" value="1"/>
</dbReference>
<feature type="transmembrane region" description="Helical" evidence="1">
    <location>
        <begin position="106"/>
        <end position="124"/>
    </location>
</feature>
<reference evidence="5" key="1">
    <citation type="journal article" date="2018" name="Front. Microbiol.">
        <title>Genome-Based Analysis Reveals the Taxonomy and Diversity of the Family Idiomarinaceae.</title>
        <authorList>
            <person name="Liu Y."/>
            <person name="Lai Q."/>
            <person name="Shao Z."/>
        </authorList>
    </citation>
    <scope>NUCLEOTIDE SEQUENCE [LARGE SCALE GENOMIC DNA]</scope>
    <source>
        <strain evidence="5">BH195</strain>
    </source>
</reference>
<feature type="domain" description="EAL" evidence="2">
    <location>
        <begin position="665"/>
        <end position="910"/>
    </location>
</feature>
<feature type="transmembrane region" description="Helical" evidence="1">
    <location>
        <begin position="41"/>
        <end position="63"/>
    </location>
</feature>